<evidence type="ECO:0000313" key="1">
    <source>
        <dbReference type="EMBL" id="VEU56790.1"/>
    </source>
</evidence>
<sequence>MRLEVFPKDEITKKLLDNGSIGKLVDKIYFDYKVNLLLYLVYSVL</sequence>
<dbReference type="EMBL" id="LR214945">
    <property type="protein sequence ID" value="VEU56790.1"/>
    <property type="molecule type" value="Genomic_DNA"/>
</dbReference>
<evidence type="ECO:0000313" key="2">
    <source>
        <dbReference type="Proteomes" id="UP000289557"/>
    </source>
</evidence>
<proteinExistence type="predicted"/>
<gene>
    <name evidence="1" type="ORF">NCTC10119_00042</name>
</gene>
<accession>A0AB38W7G3</accession>
<name>A0AB38W7G3_MYCPM</name>
<dbReference type="Proteomes" id="UP000289557">
    <property type="component" value="Chromosome"/>
</dbReference>
<dbReference type="AlphaFoldDB" id="A0AB38W7G3"/>
<reference evidence="1 2" key="1">
    <citation type="submission" date="2019-01" db="EMBL/GenBank/DDBJ databases">
        <authorList>
            <consortium name="Pathogen Informatics"/>
        </authorList>
    </citation>
    <scope>NUCLEOTIDE SEQUENCE [LARGE SCALE GENOMIC DNA]</scope>
    <source>
        <strain evidence="1 2">NCTC10119</strain>
    </source>
</reference>
<protein>
    <submittedName>
        <fullName evidence="1">Uncharacterized protein</fullName>
    </submittedName>
</protein>
<organism evidence="1 2">
    <name type="scientific">Mycoplasmoides pneumoniae</name>
    <name type="common">Mycoplasma pneumoniae</name>
    <dbReference type="NCBI Taxonomy" id="2104"/>
    <lineage>
        <taxon>Bacteria</taxon>
        <taxon>Bacillati</taxon>
        <taxon>Mycoplasmatota</taxon>
        <taxon>Mycoplasmoidales</taxon>
        <taxon>Mycoplasmoidaceae</taxon>
        <taxon>Mycoplasmoides</taxon>
    </lineage>
</organism>
<dbReference type="RefSeq" id="WP_017532714.1">
    <property type="nucleotide sequence ID" value="NZ_BLFT01000002.1"/>
</dbReference>